<evidence type="ECO:0000313" key="8">
    <source>
        <dbReference type="EMBL" id="EYD74800.1"/>
    </source>
</evidence>
<dbReference type="HOGENOM" id="CLU_1502406_0_0_5"/>
<evidence type="ECO:0000256" key="5">
    <source>
        <dbReference type="ARBA" id="ARBA00023146"/>
    </source>
</evidence>
<dbReference type="Pfam" id="PF08264">
    <property type="entry name" value="Anticodon_1"/>
    <property type="match status" value="1"/>
</dbReference>
<dbReference type="PANTHER" id="PTHR42765">
    <property type="entry name" value="SOLEUCYL-TRNA SYNTHETASE"/>
    <property type="match status" value="1"/>
</dbReference>
<gene>
    <name evidence="8" type="ORF">Rumeso_03663</name>
</gene>
<protein>
    <submittedName>
        <fullName evidence="8">Isoleucyl-tRNA synthetase</fullName>
        <ecNumber evidence="8">6.1.1.5</ecNumber>
    </submittedName>
</protein>
<feature type="domain" description="Methionyl/Valyl/Leucyl/Isoleucyl-tRNA synthetase anticodon-binding" evidence="7">
    <location>
        <begin position="2"/>
        <end position="83"/>
    </location>
</feature>
<dbReference type="EMBL" id="AOSK01000106">
    <property type="protein sequence ID" value="EYD74800.1"/>
    <property type="molecule type" value="Genomic_DNA"/>
</dbReference>
<comment type="caution">
    <text evidence="8">The sequence shown here is derived from an EMBL/GenBank/DDBJ whole genome shotgun (WGS) entry which is preliminary data.</text>
</comment>
<reference evidence="8 9" key="1">
    <citation type="submission" date="2013-02" db="EMBL/GenBank/DDBJ databases">
        <authorList>
            <person name="Fiebig A."/>
            <person name="Goeker M."/>
            <person name="Klenk H.-P.P."/>
        </authorList>
    </citation>
    <scope>NUCLEOTIDE SEQUENCE [LARGE SCALE GENOMIC DNA]</scope>
    <source>
        <strain evidence="8 9">DSM 19309</strain>
    </source>
</reference>
<dbReference type="EC" id="6.1.1.5" evidence="8"/>
<keyword evidence="3" id="KW-0067">ATP-binding</keyword>
<keyword evidence="5 8" id="KW-0030">Aminoacyl-tRNA synthetase</keyword>
<dbReference type="Gene3D" id="1.10.730.20">
    <property type="match status" value="1"/>
</dbReference>
<accession>A0A017HKE3</accession>
<evidence type="ECO:0000256" key="1">
    <source>
        <dbReference type="ARBA" id="ARBA00022598"/>
    </source>
</evidence>
<dbReference type="AlphaFoldDB" id="A0A017HKE3"/>
<keyword evidence="9" id="KW-1185">Reference proteome</keyword>
<dbReference type="GO" id="GO:0005829">
    <property type="term" value="C:cytosol"/>
    <property type="evidence" value="ECO:0007669"/>
    <property type="project" value="TreeGrafter"/>
</dbReference>
<evidence type="ECO:0000259" key="7">
    <source>
        <dbReference type="Pfam" id="PF08264"/>
    </source>
</evidence>
<proteinExistence type="predicted"/>
<dbReference type="InterPro" id="IPR013155">
    <property type="entry name" value="M/V/L/I-tRNA-synth_anticd-bd"/>
</dbReference>
<organism evidence="8 9">
    <name type="scientific">Rubellimicrobium mesophilum DSM 19309</name>
    <dbReference type="NCBI Taxonomy" id="442562"/>
    <lineage>
        <taxon>Bacteria</taxon>
        <taxon>Pseudomonadati</taxon>
        <taxon>Pseudomonadota</taxon>
        <taxon>Alphaproteobacteria</taxon>
        <taxon>Rhodobacterales</taxon>
        <taxon>Roseobacteraceae</taxon>
        <taxon>Rubellimicrobium</taxon>
    </lineage>
</organism>
<comment type="catalytic activity">
    <reaction evidence="6">
        <text>tRNA(Ile) + L-isoleucine + ATP = L-isoleucyl-tRNA(Ile) + AMP + diphosphate</text>
        <dbReference type="Rhea" id="RHEA:11060"/>
        <dbReference type="Rhea" id="RHEA-COMP:9666"/>
        <dbReference type="Rhea" id="RHEA-COMP:9695"/>
        <dbReference type="ChEBI" id="CHEBI:30616"/>
        <dbReference type="ChEBI" id="CHEBI:33019"/>
        <dbReference type="ChEBI" id="CHEBI:58045"/>
        <dbReference type="ChEBI" id="CHEBI:78442"/>
        <dbReference type="ChEBI" id="CHEBI:78528"/>
        <dbReference type="ChEBI" id="CHEBI:456215"/>
        <dbReference type="EC" id="6.1.1.5"/>
    </reaction>
</comment>
<dbReference type="Proteomes" id="UP000019666">
    <property type="component" value="Unassembled WGS sequence"/>
</dbReference>
<keyword evidence="1 8" id="KW-0436">Ligase</keyword>
<name>A0A017HKE3_9RHOB</name>
<dbReference type="PATRIC" id="fig|442562.3.peg.3611"/>
<evidence type="ECO:0000256" key="4">
    <source>
        <dbReference type="ARBA" id="ARBA00022917"/>
    </source>
</evidence>
<evidence type="ECO:0000256" key="6">
    <source>
        <dbReference type="ARBA" id="ARBA00048359"/>
    </source>
</evidence>
<keyword evidence="2" id="KW-0547">Nucleotide-binding</keyword>
<keyword evidence="4" id="KW-0648">Protein biosynthesis</keyword>
<evidence type="ECO:0000256" key="3">
    <source>
        <dbReference type="ARBA" id="ARBA00022840"/>
    </source>
</evidence>
<dbReference type="GO" id="GO:0004822">
    <property type="term" value="F:isoleucine-tRNA ligase activity"/>
    <property type="evidence" value="ECO:0007669"/>
    <property type="project" value="UniProtKB-EC"/>
</dbReference>
<dbReference type="InterPro" id="IPR050081">
    <property type="entry name" value="Ile-tRNA_ligase"/>
</dbReference>
<dbReference type="GO" id="GO:0005524">
    <property type="term" value="F:ATP binding"/>
    <property type="evidence" value="ECO:0007669"/>
    <property type="project" value="UniProtKB-KW"/>
</dbReference>
<dbReference type="InterPro" id="IPR009080">
    <property type="entry name" value="tRNAsynth_Ia_anticodon-bd"/>
</dbReference>
<dbReference type="PANTHER" id="PTHR42765:SF1">
    <property type="entry name" value="ISOLEUCINE--TRNA LIGASE, MITOCHONDRIAL"/>
    <property type="match status" value="1"/>
</dbReference>
<sequence>MLVHLFDRLTTWLAPILVFTMEEVWLERHPGEDSSVHLQDFPETPRAWGAVELADKFKYVRDARRVVTGALEVKRTAKVIGSSLEASPVVHVSLEMEFFLNEIDFDELCITSGITITREPPPADAFRLPDVTGVAVVFREAEGDKCQRCWKILPDVGTHPHPCTCARCDEALSELNVPA</sequence>
<dbReference type="GO" id="GO:0006428">
    <property type="term" value="P:isoleucyl-tRNA aminoacylation"/>
    <property type="evidence" value="ECO:0007669"/>
    <property type="project" value="TreeGrafter"/>
</dbReference>
<evidence type="ECO:0000313" key="9">
    <source>
        <dbReference type="Proteomes" id="UP000019666"/>
    </source>
</evidence>
<dbReference type="STRING" id="442562.Rumeso_03663"/>
<evidence type="ECO:0000256" key="2">
    <source>
        <dbReference type="ARBA" id="ARBA00022741"/>
    </source>
</evidence>
<dbReference type="SUPFAM" id="SSF47323">
    <property type="entry name" value="Anticodon-binding domain of a subclass of class I aminoacyl-tRNA synthetases"/>
    <property type="match status" value="1"/>
</dbReference>